<evidence type="ECO:0000313" key="2">
    <source>
        <dbReference type="EMBL" id="MBE1603152.1"/>
    </source>
</evidence>
<reference evidence="2 3" key="1">
    <citation type="submission" date="2020-10" db="EMBL/GenBank/DDBJ databases">
        <title>Sequencing the genomes of 1000 actinobacteria strains.</title>
        <authorList>
            <person name="Klenk H.-P."/>
        </authorList>
    </citation>
    <scope>NUCLEOTIDE SEQUENCE [LARGE SCALE GENOMIC DNA]</scope>
    <source>
        <strain evidence="2 3">DSM 41803</strain>
    </source>
</reference>
<keyword evidence="3" id="KW-1185">Reference proteome</keyword>
<accession>A0A8I0PFD6</accession>
<dbReference type="Proteomes" id="UP000629287">
    <property type="component" value="Unassembled WGS sequence"/>
</dbReference>
<protein>
    <submittedName>
        <fullName evidence="2">Uncharacterized protein</fullName>
    </submittedName>
</protein>
<sequence>MTDDPCDPPSESAPPSGGQDELRALAV</sequence>
<proteinExistence type="predicted"/>
<comment type="caution">
    <text evidence="2">The sequence shown here is derived from an EMBL/GenBank/DDBJ whole genome shotgun (WGS) entry which is preliminary data.</text>
</comment>
<evidence type="ECO:0000313" key="3">
    <source>
        <dbReference type="Proteomes" id="UP000629287"/>
    </source>
</evidence>
<gene>
    <name evidence="2" type="ORF">H4687_009381</name>
</gene>
<dbReference type="EMBL" id="JADBGF010000003">
    <property type="protein sequence ID" value="MBE1603152.1"/>
    <property type="molecule type" value="Genomic_DNA"/>
</dbReference>
<feature type="non-terminal residue" evidence="2">
    <location>
        <position position="27"/>
    </location>
</feature>
<name>A0A8I0PFD6_9ACTN</name>
<feature type="region of interest" description="Disordered" evidence="1">
    <location>
        <begin position="1"/>
        <end position="27"/>
    </location>
</feature>
<evidence type="ECO:0000256" key="1">
    <source>
        <dbReference type="SAM" id="MobiDB-lite"/>
    </source>
</evidence>
<dbReference type="AlphaFoldDB" id="A0A8I0PFD6"/>
<organism evidence="2 3">
    <name type="scientific">Streptomyces stelliscabiei</name>
    <dbReference type="NCBI Taxonomy" id="146820"/>
    <lineage>
        <taxon>Bacteria</taxon>
        <taxon>Bacillati</taxon>
        <taxon>Actinomycetota</taxon>
        <taxon>Actinomycetes</taxon>
        <taxon>Kitasatosporales</taxon>
        <taxon>Streptomycetaceae</taxon>
        <taxon>Streptomyces</taxon>
    </lineage>
</organism>